<dbReference type="EMBL" id="CP131913">
    <property type="protein sequence ID" value="WLI72260.1"/>
    <property type="molecule type" value="Genomic_DNA"/>
</dbReference>
<accession>A0ABY9H1C1</accession>
<gene>
    <name evidence="1" type="ORF">B6N23_10665</name>
</gene>
<evidence type="ECO:0000313" key="1">
    <source>
        <dbReference type="EMBL" id="WLI72260.1"/>
    </source>
</evidence>
<evidence type="ECO:0000313" key="2">
    <source>
        <dbReference type="Proteomes" id="UP001235344"/>
    </source>
</evidence>
<proteinExistence type="predicted"/>
<organism evidence="1 2">
    <name type="scientific">Halomonas alkalicola</name>
    <dbReference type="NCBI Taxonomy" id="1930622"/>
    <lineage>
        <taxon>Bacteria</taxon>
        <taxon>Pseudomonadati</taxon>
        <taxon>Pseudomonadota</taxon>
        <taxon>Gammaproteobacteria</taxon>
        <taxon>Oceanospirillales</taxon>
        <taxon>Halomonadaceae</taxon>
        <taxon>Halomonas</taxon>
    </lineage>
</organism>
<name>A0ABY9H1C1_9GAMM</name>
<dbReference type="RefSeq" id="WP_305498658.1">
    <property type="nucleotide sequence ID" value="NZ_CP131913.1"/>
</dbReference>
<dbReference type="Proteomes" id="UP001235344">
    <property type="component" value="Chromosome"/>
</dbReference>
<protein>
    <submittedName>
        <fullName evidence="1">Uncharacterized protein</fullName>
    </submittedName>
</protein>
<sequence>MTIAQQSFGSRHDCLSHHATQFGRTFEQPVLVQVNSLSAHHRPKSDDPDFWAVWSGRDSDGEMVERKVDWKTIADDWQQISVPAQAQGLETNDE</sequence>
<reference evidence="1 2" key="1">
    <citation type="submission" date="2023-08" db="EMBL/GenBank/DDBJ databases">
        <title>Transcriptome Analysis of Halomonas alkalicola CICC 11012s to Identify the Genes Involved in Alkaline Tolerances.</title>
        <authorList>
            <person name="Zhai L."/>
        </authorList>
    </citation>
    <scope>NUCLEOTIDE SEQUENCE [LARGE SCALE GENOMIC DNA]</scope>
    <source>
        <strain evidence="1 2">CICC 11012s</strain>
    </source>
</reference>
<keyword evidence="2" id="KW-1185">Reference proteome</keyword>